<organism evidence="1 2">
    <name type="scientific">Funneliformis geosporum</name>
    <dbReference type="NCBI Taxonomy" id="1117311"/>
    <lineage>
        <taxon>Eukaryota</taxon>
        <taxon>Fungi</taxon>
        <taxon>Fungi incertae sedis</taxon>
        <taxon>Mucoromycota</taxon>
        <taxon>Glomeromycotina</taxon>
        <taxon>Glomeromycetes</taxon>
        <taxon>Glomerales</taxon>
        <taxon>Glomeraceae</taxon>
        <taxon>Funneliformis</taxon>
    </lineage>
</organism>
<evidence type="ECO:0000313" key="1">
    <source>
        <dbReference type="EMBL" id="CAI2168417.1"/>
    </source>
</evidence>
<sequence length="126" mass="14368">MFLLNLTKSLKRLPTCGSYISNPLDNGCVGLQTAKYSTVIPTQIPSLNKSFICMYLRSALISFDLFFFSLTTVAEHLLSRMDQPKSSQNLIDRKDDVDEVKTIITPLSKYNFYKDMMWINQSENPG</sequence>
<reference evidence="1" key="1">
    <citation type="submission" date="2022-08" db="EMBL/GenBank/DDBJ databases">
        <authorList>
            <person name="Kallberg Y."/>
            <person name="Tangrot J."/>
            <person name="Rosling A."/>
        </authorList>
    </citation>
    <scope>NUCLEOTIDE SEQUENCE</scope>
    <source>
        <strain evidence="1">Wild A</strain>
    </source>
</reference>
<dbReference type="EMBL" id="CAMKVN010000484">
    <property type="protein sequence ID" value="CAI2168417.1"/>
    <property type="molecule type" value="Genomic_DNA"/>
</dbReference>
<accession>A0A9W4SHD9</accession>
<dbReference type="Proteomes" id="UP001153678">
    <property type="component" value="Unassembled WGS sequence"/>
</dbReference>
<evidence type="ECO:0000313" key="2">
    <source>
        <dbReference type="Proteomes" id="UP001153678"/>
    </source>
</evidence>
<comment type="caution">
    <text evidence="1">The sequence shown here is derived from an EMBL/GenBank/DDBJ whole genome shotgun (WGS) entry which is preliminary data.</text>
</comment>
<proteinExistence type="predicted"/>
<keyword evidence="2" id="KW-1185">Reference proteome</keyword>
<protein>
    <submittedName>
        <fullName evidence="1">9631_t:CDS:1</fullName>
    </submittedName>
</protein>
<name>A0A9W4SHD9_9GLOM</name>
<gene>
    <name evidence="1" type="ORF">FWILDA_LOCUS3572</name>
</gene>
<dbReference type="AlphaFoldDB" id="A0A9W4SHD9"/>